<dbReference type="Proteomes" id="UP000289738">
    <property type="component" value="Chromosome A04"/>
</dbReference>
<proteinExistence type="predicted"/>
<dbReference type="AlphaFoldDB" id="A0A445DD01"/>
<dbReference type="EMBL" id="SDMP01000004">
    <property type="protein sequence ID" value="RYR61040.1"/>
    <property type="molecule type" value="Genomic_DNA"/>
</dbReference>
<keyword evidence="2" id="KW-1185">Reference proteome</keyword>
<comment type="caution">
    <text evidence="1">The sequence shown here is derived from an EMBL/GenBank/DDBJ whole genome shotgun (WGS) entry which is preliminary data.</text>
</comment>
<gene>
    <name evidence="1" type="ORF">Ahy_A04g018140</name>
</gene>
<sequence>MLLQLALKNQSEIGKHNVTDSDSLQSEGENLQTMVLFDLFRHDVRLWKAYSTTLQVVH</sequence>
<organism evidence="1 2">
    <name type="scientific">Arachis hypogaea</name>
    <name type="common">Peanut</name>
    <dbReference type="NCBI Taxonomy" id="3818"/>
    <lineage>
        <taxon>Eukaryota</taxon>
        <taxon>Viridiplantae</taxon>
        <taxon>Streptophyta</taxon>
        <taxon>Embryophyta</taxon>
        <taxon>Tracheophyta</taxon>
        <taxon>Spermatophyta</taxon>
        <taxon>Magnoliopsida</taxon>
        <taxon>eudicotyledons</taxon>
        <taxon>Gunneridae</taxon>
        <taxon>Pentapetalae</taxon>
        <taxon>rosids</taxon>
        <taxon>fabids</taxon>
        <taxon>Fabales</taxon>
        <taxon>Fabaceae</taxon>
        <taxon>Papilionoideae</taxon>
        <taxon>50 kb inversion clade</taxon>
        <taxon>dalbergioids sensu lato</taxon>
        <taxon>Dalbergieae</taxon>
        <taxon>Pterocarpus clade</taxon>
        <taxon>Arachis</taxon>
    </lineage>
</organism>
<name>A0A445DD01_ARAHY</name>
<reference evidence="1 2" key="1">
    <citation type="submission" date="2019-01" db="EMBL/GenBank/DDBJ databases">
        <title>Sequencing of cultivated peanut Arachis hypogaea provides insights into genome evolution and oil improvement.</title>
        <authorList>
            <person name="Chen X."/>
        </authorList>
    </citation>
    <scope>NUCLEOTIDE SEQUENCE [LARGE SCALE GENOMIC DNA]</scope>
    <source>
        <strain evidence="2">cv. Fuhuasheng</strain>
        <tissue evidence="1">Leaves</tissue>
    </source>
</reference>
<accession>A0A445DD01</accession>
<protein>
    <submittedName>
        <fullName evidence="1">Uncharacterized protein</fullName>
    </submittedName>
</protein>
<evidence type="ECO:0000313" key="1">
    <source>
        <dbReference type="EMBL" id="RYR61040.1"/>
    </source>
</evidence>
<evidence type="ECO:0000313" key="2">
    <source>
        <dbReference type="Proteomes" id="UP000289738"/>
    </source>
</evidence>